<accession>A0A1G6QV55</accession>
<dbReference type="EMBL" id="FNAC01000010">
    <property type="protein sequence ID" value="SDC95784.1"/>
    <property type="molecule type" value="Genomic_DNA"/>
</dbReference>
<name>A0A1G6QV55_9BACT</name>
<dbReference type="STRING" id="686796.SAMN04488104_101087"/>
<dbReference type="InterPro" id="IPR000601">
    <property type="entry name" value="PKD_dom"/>
</dbReference>
<dbReference type="Proteomes" id="UP000199060">
    <property type="component" value="Unassembled WGS sequence"/>
</dbReference>
<evidence type="ECO:0000259" key="1">
    <source>
        <dbReference type="PROSITE" id="PS50093"/>
    </source>
</evidence>
<dbReference type="OrthoDB" id="7794186at2"/>
<dbReference type="InterPro" id="IPR013783">
    <property type="entry name" value="Ig-like_fold"/>
</dbReference>
<dbReference type="InterPro" id="IPR022409">
    <property type="entry name" value="PKD/Chitinase_dom"/>
</dbReference>
<feature type="domain" description="PKD" evidence="1">
    <location>
        <begin position="603"/>
        <end position="674"/>
    </location>
</feature>
<dbReference type="InterPro" id="IPR026341">
    <property type="entry name" value="T9SS_type_B"/>
</dbReference>
<gene>
    <name evidence="2" type="ORF">SAMN04488104_101087</name>
</gene>
<dbReference type="AlphaFoldDB" id="A0A1G6QV55"/>
<dbReference type="InterPro" id="IPR025667">
    <property type="entry name" value="SprB_repeat"/>
</dbReference>
<evidence type="ECO:0000313" key="3">
    <source>
        <dbReference type="Proteomes" id="UP000199060"/>
    </source>
</evidence>
<dbReference type="PROSITE" id="PS50093">
    <property type="entry name" value="PKD"/>
    <property type="match status" value="1"/>
</dbReference>
<dbReference type="CDD" id="cd00146">
    <property type="entry name" value="PKD"/>
    <property type="match status" value="1"/>
</dbReference>
<proteinExistence type="predicted"/>
<dbReference type="NCBIfam" id="TIGR04131">
    <property type="entry name" value="Bac_Flav_CTERM"/>
    <property type="match status" value="1"/>
</dbReference>
<dbReference type="SUPFAM" id="SSF49299">
    <property type="entry name" value="PKD domain"/>
    <property type="match status" value="1"/>
</dbReference>
<keyword evidence="3" id="KW-1185">Reference proteome</keyword>
<dbReference type="InterPro" id="IPR035986">
    <property type="entry name" value="PKD_dom_sf"/>
</dbReference>
<dbReference type="SMART" id="SM00089">
    <property type="entry name" value="PKD"/>
    <property type="match status" value="1"/>
</dbReference>
<reference evidence="3" key="1">
    <citation type="submission" date="2016-10" db="EMBL/GenBank/DDBJ databases">
        <authorList>
            <person name="Varghese N."/>
            <person name="Submissions S."/>
        </authorList>
    </citation>
    <scope>NUCLEOTIDE SEQUENCE [LARGE SCALE GENOMIC DNA]</scope>
    <source>
        <strain evidence="3">DSM 23095</strain>
    </source>
</reference>
<dbReference type="Pfam" id="PF13585">
    <property type="entry name" value="CHU_C"/>
    <property type="match status" value="1"/>
</dbReference>
<sequence length="762" mass="82193">MKNLDFIGQLKIWALMILSIVAIQAHGQILDFPLGSNHREGSYGGIQVEVTGKLALCSHSEKGFLILNVTGGKGPYTFKWNTNETTQNRYNLNAGTYTVQITDAEGTVHVERIVVQPPFPLILEPVQTKDASCGSAPDGYAKIGVKIGRGDPYRVVWSHGPKDVWELSDLRPGTYTAIVYDMYNCDASISFEIKAPAGGVAVTESIEDESCSGQKDGKISLSITGGEGPYTYQWNTGASSKDISNLEAGNYEVTVTDSKGCSFFGAYTVKGSSPLDLSGEVYQPLCNSDDGSIVLNVSGGASPYTYSWNTGQTSAQLDNLSSGTYSVIVKDANGCSINSSFTLSDATTLDLQSTILDASCELVQDGSISVSVAGGAAPYTYTWSHGPTSPNLEDLQPGAYELIVEDANGCQISESYTVKSKNTLQVSLVNQKDPSCSGAADGEIEVAVSGAFGAVKVLWSDGVEGPLKRSDLTAGSYSIQVLDENNCGVNQNVAIENPDPIQARISTLFETDCEAGRVVGKAVLSISGGTAPFKIKWNSGEQDKEEIPVYQSGFIQVTITDALGCQAETSVDLDMPAQMTNRARVLDFQYRKVEFSNEPEVLVGEELEFISEISDDLRDWFWDFGDGLSSDEKDPVHIFEKEGAYQVTLTAYDPLGCPISETNTVVVTSEEAMMVVPNAFTPNGDGLNDTFIPKMNAVAEFTLEIFNVWGEKMFVTADIESKGWDGTYQGKFAQPGNYIYRIYYKDLKGQEFSVSGGLTLVR</sequence>
<dbReference type="Pfam" id="PF13573">
    <property type="entry name" value="SprB"/>
    <property type="match status" value="5"/>
</dbReference>
<dbReference type="Gene3D" id="2.60.40.10">
    <property type="entry name" value="Immunoglobulins"/>
    <property type="match status" value="1"/>
</dbReference>
<evidence type="ECO:0000313" key="2">
    <source>
        <dbReference type="EMBL" id="SDC95784.1"/>
    </source>
</evidence>
<protein>
    <submittedName>
        <fullName evidence="2">Gliding motility-associated C-terminal domain-containing protein</fullName>
    </submittedName>
</protein>
<dbReference type="Pfam" id="PF18911">
    <property type="entry name" value="PKD_4"/>
    <property type="match status" value="1"/>
</dbReference>
<dbReference type="RefSeq" id="WP_087938619.1">
    <property type="nucleotide sequence ID" value="NZ_FNAC01000010.1"/>
</dbReference>
<dbReference type="Gene3D" id="2.60.40.740">
    <property type="match status" value="4"/>
</dbReference>
<organism evidence="2 3">
    <name type="scientific">Algoriphagus faecimaris</name>
    <dbReference type="NCBI Taxonomy" id="686796"/>
    <lineage>
        <taxon>Bacteria</taxon>
        <taxon>Pseudomonadati</taxon>
        <taxon>Bacteroidota</taxon>
        <taxon>Cytophagia</taxon>
        <taxon>Cytophagales</taxon>
        <taxon>Cyclobacteriaceae</taxon>
        <taxon>Algoriphagus</taxon>
    </lineage>
</organism>